<accession>A0AAQ3Q3D7</accession>
<dbReference type="Proteomes" id="UP001327560">
    <property type="component" value="Chromosome 2"/>
</dbReference>
<evidence type="ECO:0000313" key="8">
    <source>
        <dbReference type="Proteomes" id="UP001327560"/>
    </source>
</evidence>
<evidence type="ECO:0008006" key="9">
    <source>
        <dbReference type="Google" id="ProtNLM"/>
    </source>
</evidence>
<organism evidence="7 8">
    <name type="scientific">Canna indica</name>
    <name type="common">Indian-shot</name>
    <dbReference type="NCBI Taxonomy" id="4628"/>
    <lineage>
        <taxon>Eukaryota</taxon>
        <taxon>Viridiplantae</taxon>
        <taxon>Streptophyta</taxon>
        <taxon>Embryophyta</taxon>
        <taxon>Tracheophyta</taxon>
        <taxon>Spermatophyta</taxon>
        <taxon>Magnoliopsida</taxon>
        <taxon>Liliopsida</taxon>
        <taxon>Zingiberales</taxon>
        <taxon>Cannaceae</taxon>
        <taxon>Canna</taxon>
    </lineage>
</organism>
<evidence type="ECO:0000256" key="5">
    <source>
        <dbReference type="PIRSR" id="PIRSR602401-1"/>
    </source>
</evidence>
<dbReference type="PRINTS" id="PR00463">
    <property type="entry name" value="EP450I"/>
</dbReference>
<dbReference type="InterPro" id="IPR017972">
    <property type="entry name" value="Cyt_P450_CS"/>
</dbReference>
<keyword evidence="6" id="KW-0503">Monooxygenase</keyword>
<dbReference type="AlphaFoldDB" id="A0AAQ3Q3D7"/>
<dbReference type="PROSITE" id="PS00086">
    <property type="entry name" value="CYTOCHROME_P450"/>
    <property type="match status" value="1"/>
</dbReference>
<feature type="binding site" description="axial binding residue" evidence="5">
    <location>
        <position position="472"/>
    </location>
    <ligand>
        <name>heme</name>
        <dbReference type="ChEBI" id="CHEBI:30413"/>
    </ligand>
    <ligandPart>
        <name>Fe</name>
        <dbReference type="ChEBI" id="CHEBI:18248"/>
    </ligandPart>
</feature>
<evidence type="ECO:0000256" key="2">
    <source>
        <dbReference type="ARBA" id="ARBA00022723"/>
    </source>
</evidence>
<dbReference type="GO" id="GO:0004497">
    <property type="term" value="F:monooxygenase activity"/>
    <property type="evidence" value="ECO:0007669"/>
    <property type="project" value="UniProtKB-KW"/>
</dbReference>
<dbReference type="PANTHER" id="PTHR24296">
    <property type="entry name" value="CYTOCHROME P450"/>
    <property type="match status" value="1"/>
</dbReference>
<keyword evidence="4 5" id="KW-0408">Iron</keyword>
<dbReference type="PRINTS" id="PR00385">
    <property type="entry name" value="P450"/>
</dbReference>
<dbReference type="Pfam" id="PF00067">
    <property type="entry name" value="p450"/>
    <property type="match status" value="1"/>
</dbReference>
<dbReference type="InterPro" id="IPR002401">
    <property type="entry name" value="Cyt_P450_E_grp-I"/>
</dbReference>
<proteinExistence type="inferred from homology"/>
<dbReference type="SUPFAM" id="SSF48264">
    <property type="entry name" value="Cytochrome P450"/>
    <property type="match status" value="1"/>
</dbReference>
<name>A0AAQ3Q3D7_9LILI</name>
<keyword evidence="5 6" id="KW-0349">Heme</keyword>
<dbReference type="GO" id="GO:0020037">
    <property type="term" value="F:heme binding"/>
    <property type="evidence" value="ECO:0007669"/>
    <property type="project" value="InterPro"/>
</dbReference>
<reference evidence="7 8" key="1">
    <citation type="submission" date="2023-10" db="EMBL/GenBank/DDBJ databases">
        <title>Chromosome-scale genome assembly provides insights into flower coloration mechanisms of Canna indica.</title>
        <authorList>
            <person name="Li C."/>
        </authorList>
    </citation>
    <scope>NUCLEOTIDE SEQUENCE [LARGE SCALE GENOMIC DNA]</scope>
    <source>
        <tissue evidence="7">Flower</tissue>
    </source>
</reference>
<keyword evidence="2 5" id="KW-0479">Metal-binding</keyword>
<sequence length="529" mass="59768">MAGAAAWSLAVLGFLTAYPETILSAASFFVLFYFVYLRRSHLPVNWPLVGMFPTVLIHFHHLHDFVAGILAQSGSTTSLYAPGMSLLLTCDPDNVYHILTTNFDNYPKGEEFYEVFDIFGNSLFGVDGDSWKFQRKIANTYIGDRSFRAFVVGTTREKAEKGLLPLLLHKCEAAGESADLQDLFTRLAFDVTCRMVFGDDPGSLSIDLPEMPFSTAFDDAWEALLLRHVVPKFAWKMMRWLDVGMERKMTRAREVIDGTVYQRIKKKREERAKIENDYQNTAAAAAAPVAPKDLLMSYIDKVIENNFAFGDKPDKFLRDTVVFLMVAGRDAFSISLSWLFWLLSKNREAEAKILEELALHRSSENTSASFGADELNKMLYLHGAVCEALRLFPPVPFEEKNAVAADVLPSGAKVEAGRKILLCVYAMGRSESIWGKDYMEFKPERWITEDGTRLKQVPAYKFMAFNSGPRLCPGREIGLMQVKTVAAAVLWNFEMEVLEEPVPKNAGMLRMKNGMMVNIRRRKTGSFYN</sequence>
<evidence type="ECO:0000313" key="7">
    <source>
        <dbReference type="EMBL" id="WOK96900.1"/>
    </source>
</evidence>
<dbReference type="GO" id="GO:0006629">
    <property type="term" value="P:lipid metabolic process"/>
    <property type="evidence" value="ECO:0007669"/>
    <property type="project" value="UniProtKB-ARBA"/>
</dbReference>
<dbReference type="GO" id="GO:0005506">
    <property type="term" value="F:iron ion binding"/>
    <property type="evidence" value="ECO:0007669"/>
    <property type="project" value="InterPro"/>
</dbReference>
<keyword evidence="3 6" id="KW-0560">Oxidoreductase</keyword>
<dbReference type="InterPro" id="IPR036396">
    <property type="entry name" value="Cyt_P450_sf"/>
</dbReference>
<dbReference type="GO" id="GO:0016705">
    <property type="term" value="F:oxidoreductase activity, acting on paired donors, with incorporation or reduction of molecular oxygen"/>
    <property type="evidence" value="ECO:0007669"/>
    <property type="project" value="InterPro"/>
</dbReference>
<dbReference type="Gene3D" id="1.10.630.10">
    <property type="entry name" value="Cytochrome P450"/>
    <property type="match status" value="1"/>
</dbReference>
<dbReference type="InterPro" id="IPR001128">
    <property type="entry name" value="Cyt_P450"/>
</dbReference>
<gene>
    <name evidence="7" type="ORF">Cni_G05608</name>
</gene>
<protein>
    <recommendedName>
        <fullName evidence="9">Cytochrome P450</fullName>
    </recommendedName>
</protein>
<comment type="similarity">
    <text evidence="1 6">Belongs to the cytochrome P450 family.</text>
</comment>
<evidence type="ECO:0000256" key="6">
    <source>
        <dbReference type="RuleBase" id="RU000461"/>
    </source>
</evidence>
<dbReference type="EMBL" id="CP136891">
    <property type="protein sequence ID" value="WOK96900.1"/>
    <property type="molecule type" value="Genomic_DNA"/>
</dbReference>
<keyword evidence="8" id="KW-1185">Reference proteome</keyword>
<evidence type="ECO:0000256" key="1">
    <source>
        <dbReference type="ARBA" id="ARBA00010617"/>
    </source>
</evidence>
<evidence type="ECO:0000256" key="3">
    <source>
        <dbReference type="ARBA" id="ARBA00023002"/>
    </source>
</evidence>
<evidence type="ECO:0000256" key="4">
    <source>
        <dbReference type="ARBA" id="ARBA00023004"/>
    </source>
</evidence>
<dbReference type="CDD" id="cd11064">
    <property type="entry name" value="CYP86A"/>
    <property type="match status" value="1"/>
</dbReference>
<comment type="cofactor">
    <cofactor evidence="5">
        <name>heme</name>
        <dbReference type="ChEBI" id="CHEBI:30413"/>
    </cofactor>
</comment>